<evidence type="ECO:0000259" key="2">
    <source>
        <dbReference type="Pfam" id="PF14252"/>
    </source>
</evidence>
<feature type="domain" description="Cadherin-like" evidence="3">
    <location>
        <begin position="4516"/>
        <end position="4602"/>
    </location>
</feature>
<dbReference type="Pfam" id="PF17892">
    <property type="entry name" value="Cadherin_5"/>
    <property type="match status" value="44"/>
</dbReference>
<dbReference type="InterPro" id="IPR025592">
    <property type="entry name" value="DUF4347"/>
</dbReference>
<feature type="domain" description="Cadherin-like" evidence="3">
    <location>
        <begin position="2482"/>
        <end position="2571"/>
    </location>
</feature>
<feature type="domain" description="Cadherin-like" evidence="3">
    <location>
        <begin position="3869"/>
        <end position="3958"/>
    </location>
</feature>
<feature type="domain" description="Cadherin-like" evidence="3">
    <location>
        <begin position="4979"/>
        <end position="5068"/>
    </location>
</feature>
<reference evidence="4" key="1">
    <citation type="submission" date="2024-07" db="EMBL/GenBank/DDBJ databases">
        <title>Genome Analysis of a Potential Novel Vibrio Species Secreting pH- and Thermo-stable Alginate Lyase and its Application in Producing Alginate Oligosaccharides.</title>
        <authorList>
            <person name="Huang H."/>
            <person name="Bao K."/>
        </authorList>
    </citation>
    <scope>NUCLEOTIDE SEQUENCE</scope>
    <source>
        <strain evidence="4">HB236076</strain>
    </source>
</reference>
<organism evidence="4">
    <name type="scientific">Vibrio sp. HB236076</name>
    <dbReference type="NCBI Taxonomy" id="3232307"/>
    <lineage>
        <taxon>Bacteria</taxon>
        <taxon>Pseudomonadati</taxon>
        <taxon>Pseudomonadota</taxon>
        <taxon>Gammaproteobacteria</taxon>
        <taxon>Vibrionales</taxon>
        <taxon>Vibrionaceae</taxon>
        <taxon>Vibrio</taxon>
    </lineage>
</organism>
<feature type="domain" description="Cadherin-like" evidence="3">
    <location>
        <begin position="5719"/>
        <end position="5808"/>
    </location>
</feature>
<feature type="domain" description="Cadherin-like" evidence="3">
    <location>
        <begin position="2298"/>
        <end position="2387"/>
    </location>
</feature>
<feature type="domain" description="Cadherin-like" evidence="3">
    <location>
        <begin position="1930"/>
        <end position="2019"/>
    </location>
</feature>
<dbReference type="NCBIfam" id="NF012211">
    <property type="entry name" value="tand_rpt_95"/>
    <property type="match status" value="62"/>
</dbReference>
<proteinExistence type="predicted"/>
<name>A0AB39HH48_9VIBR</name>
<accession>A0AB39HH48</accession>
<feature type="domain" description="Cadherin-like" evidence="3">
    <location>
        <begin position="3406"/>
        <end position="3496"/>
    </location>
</feature>
<feature type="domain" description="Cadherin-like" evidence="3">
    <location>
        <begin position="4609"/>
        <end position="4698"/>
    </location>
</feature>
<dbReference type="Gene3D" id="2.60.40.10">
    <property type="entry name" value="Immunoglobulins"/>
    <property type="match status" value="1"/>
</dbReference>
<dbReference type="Pfam" id="PF14252">
    <property type="entry name" value="DUF4347"/>
    <property type="match status" value="1"/>
</dbReference>
<feature type="domain" description="Cadherin-like" evidence="3">
    <location>
        <begin position="2114"/>
        <end position="2203"/>
    </location>
</feature>
<feature type="domain" description="Cadherin-like" evidence="3">
    <location>
        <begin position="5164"/>
        <end position="5253"/>
    </location>
</feature>
<feature type="domain" description="Cadherin-like" evidence="3">
    <location>
        <begin position="3684"/>
        <end position="3773"/>
    </location>
</feature>
<feature type="domain" description="Cadherin-like" evidence="3">
    <location>
        <begin position="4146"/>
        <end position="4235"/>
    </location>
</feature>
<feature type="domain" description="Cadherin-like" evidence="3">
    <location>
        <begin position="1194"/>
        <end position="1283"/>
    </location>
</feature>
<dbReference type="KEGG" id="vih:AB0763_05445"/>
<dbReference type="PANTHER" id="PTHR34720:SF9">
    <property type="entry name" value="BLR4714 PROTEIN"/>
    <property type="match status" value="1"/>
</dbReference>
<feature type="domain" description="Cadherin-like" evidence="3">
    <location>
        <begin position="5441"/>
        <end position="5531"/>
    </location>
</feature>
<dbReference type="EMBL" id="CP162601">
    <property type="protein sequence ID" value="XDK26084.1"/>
    <property type="molecule type" value="Genomic_DNA"/>
</dbReference>
<feature type="domain" description="Cadherin-like" evidence="3">
    <location>
        <begin position="1838"/>
        <end position="1927"/>
    </location>
</feature>
<feature type="domain" description="Cadherin-like" evidence="3">
    <location>
        <begin position="3961"/>
        <end position="4051"/>
    </location>
</feature>
<dbReference type="Pfam" id="PF17963">
    <property type="entry name" value="Big_9"/>
    <property type="match status" value="20"/>
</dbReference>
<dbReference type="InterPro" id="IPR013783">
    <property type="entry name" value="Ig-like_fold"/>
</dbReference>
<sequence length="6793" mass="690820">MFFRPSKKRNRQKISSLEKRIAIEKRMLFDAAALITTAEVSTQSDGDTSEANGTESKVSQTENQQISDLLSTVGSDQSQQLYVIDASLPDLNAIEEQIPDGSQILYISANESGVDLLSDFLTDNGADYSAVHILTHASSEGSFELGTDSINQDTILSLYHEQLQNWSQSLSSDADVFIYGCDLAQSEAGQNTLLALSNVLSADIAASDDTTGVDGDWDLEYILGEVEQPSLAVENWQSNLLLLDVDDIVDGAVSSLDGLLTINLPTLTPVSEDQGIISLSEGGNSISVGNLNSNAVEVTLLVPKELGNLSFNDDPQSLNVEVSTDQETGLVTLKGASDDVNTLLAGLLYTPEEDYNGPVNLTVSLTALSDALLPLLDLSLQPIDSLSITLPIIEIAAVVDIVDDSIVVVGNDAVSFNVLANDTFENLDATVTAVTQPQNGEVSIGNNGVIIYTPNADYHGSDSFDYTVTSGGVTETATVYVDVINQNVNPQITLPVDLSVAEEQTIVFSSTNTNAISVNDLNGDLLTVTLSTSDGVVSLSQLTGLTLLAGTGTNDSSVTFSGSISDINAALEGLSLTPNADFFGQTSLAIEVSDGELTVNDSVGLTYSGVTDGVEDSVRATTNASIEFSPLSNDNFENTAVITAVGSAANGTVTLGENNQVTYTPEADFSGQDSFTYAVTSGGAVEIVNVEVLVGNQDSFDLIDLGLLQLNDGQLVLLDTSLGFVDSGIIGLNAYSAVGLPDGLAIDSVTGIISGVLAADASTAITNGSYDVTVTAQNLLGDSVDLDLTLNVVNPPPLVSTGVSLNALEDQNLNIDILANASDPDGDTITIDNNSVTAVNGTVSVLEDGTFDYQPNANFNGIDTINYTVVDSDGATTDGVINVVVTAVVDLPTISIPTIDVFDEDTPLVFADVLGQQISIGDIDGDILEVELNVPLGSLSFSETVNVDISESTGANQEQILTLSGSAADIEVALNKLVYTPGADYNGEVTIDVALGQLGQALSVTAEIPLGIRAVADIVDDTYSVQEQGSLSVNVLDNDTFENETRTVKEYTTSAYGTVSIDSSGNLNYTPNVGFTGDDIITYTVESNGTLETASITISVIANQAPDAVDDTATTNEDTAVIIDVLSNDSDVEGQSLTITQVSLVSGEGSISIVNNQLVFTPSTNFNGTATINYTVSDGMDTSTALVTVMVNPVNDGPQAVNDNATTAEETVVTIDVLANDTDVDGDTLTISDASVPPEQGSVAIVNGQLEFTPAADFVGNASISYTISDGTATSSAVATVVVTNVNDGPVASDDTGSTNEDTTVTLDVLANDTDADGNALTISSVSIGEGQGSVSIVDNEIVYTPAANFNGTANISYTISDGTTTDTANVTVTVVAVNDGPQAVNDNATTAEETVVTIDVLANDTDVDGDTLTISDASVPPEQGSVAIVNGQLEFTPAADFVGNASISYTISDGTATSSAVATVVVTNVNDGPVASDDTGSTNEDTTVTLDVLANDTDADGNALTISSVSIGEGQGSVTIVDNEIVYTPATNFNGTANISYTVSDGTTTDTANVTVTVVAVNDGPQAVNDNATTAEETVVTIDVLANDTDVDGDTLTISDASVPPEQGSVAIVNGQLEFTPAADFVGNASISYTISDGTATSSAVATVVVTNVNDGPVANDDTGSTNEDTAVTLDVLANDTDADGNALTISSVSIGEGQGSVTIVENQIVYTPAANFNGTANISYTISDGTTTDTANVTVTVMAVNDGPQAVNDNATTAEETVVTIDVLANDTDVDGDTLTISDAIVPPEQGSVAIVNGQLEFTPAADFVGNASISYTISDGTATSSAVATVVVTNVNDGPVASDDTGSTNEDTAVTLDVLANDTDADGNALTISDVTIAEGQGSVAIVDNEIVYTPAANFNGTANISYTVSDGTTTDTANVTVTVVAVNDGPQAVNDNATTAEETVVTIDVLANDTDVDGDTLTISDASVPPEQGSVAIVNGQLEFTPAADFVGNASISYTISDGTATSSAVATVVVTNVNDGPVANDDTGSTNEDTAVTLDVLANDTDADGNTLTISDVTIAEGQGSVSIVDNEIVYTPATNFNGTANISYTVSDGTTTDTANVTVTVVAVNDGPQAVNDNATTAEETVVTIDVLANDTDVDGDTLTISDASVPPEQGSVAIVNGQLEFTPAADFVGNASISYTISDGTATSSAVATVVVTNVNDGPVASDDTGSTNEDTTVTLDVLANDTDADGNALTISSVSIGEGQGSVTIVDNQIVYTPAENFNGTANISYTVSDGTTTDTANVTVTVVAVNDGPQAVNDNATTAEETVVTIDVLANDTDVDGDTLTISDASVPPEQGSVAIVNGQLEFTPAADFVGNASISYTISDGTATSSAVATVVVTNVNDGPVASDDTGSTNEDTTVTLDVLANDTDADGNALTISSVSIGEGQGSVTIVDNEIVYTPATNFNGTANISYTVSDGTTTDTANVTVTVVAVNDGPQAVNDNATTAEETVVTIDVLANDTDVDGDTLTISDASVPPEQGSVAIVNGQLEFTPAADFVGNASISYTISDGTATSSAVATVVVTNVNDGPVASDDTGSTNEDTTVTLDVLANDTDADGNALTISSVSIGEGQGSVSIVDNEIVYTPAANFNGTANISYTISDGTTTDTANVTVTVVAVNDGPQAVNDNATTAEETVVTIDVLANDTDVDGDTLTISDASVPPEQGSVAIVNGQLEFTPAADFVGNASISYTISDGTATSSAVATVVVTNVNDGPVASDDTGSTNEDTTVTLDVLANDTDADGNALTISSVSIGEGQGSVTIVDNQIVYTPAENFNGTANISYTVSDGTTTDTANVTVTVVAVNDTPVVTSDTEVTTQEETTVRIDVLANVQDVDGDTVSITEVSVPTEQGTATIVDGEIEFTPAENFTGNATISYTVSDGADTATGSAVVVVTNVNDGPVASDDTGSTNEDTSVTLDVLANDTDADGNALTISSVSIGEGQGSVTIVDNQIVYTPAENFNGTANISYTVSDGTTTDTANVTVTVVAVNDAPVVTSDTEVTTQEETTVRIDVLANVQDVDGDTVSITEVSVPTEQGTATIVDGEIEFTPAENFTGNATISYTVSDGADTATGSAVVVVTNVNDGPVASDDTGSTNEDAAVTLDVLANDTDADGNALTISGVTIAEGQGSAAIVDNQIVYTPAANFNGTANISYTVSDGTTTDTANVTVTVVAVNDAPVVISDTTESTTISTSVTIDVLVNVTDPDNDTLTLESVNVPTDEGTVIIDNNVIEYTPALGFTGNANITYTVSDGQESTNGNAVVIVNAGINQSPNANDDTGSTNEDTVVTLDVLANDTDADGNALTISGVTIAEGQGSVAIVDNQIVYTPATNFNGTANISYTISDGTTTDTATATVTVVAVNDAPVVTSDTEVTTQEETTVRIDVLANAQDVDGDTVSITEVSVPTEQGTATIVDGEIEFTPAVDFTGNVTISYTVSDGAETATGSAVVVVTNVNDGPVANDDTGSTNEDAAVTLDVLANDTDADGNVLTVSGVTIAEGQGSVAIVDNQIVYTPATNFNGTANISYTISDGTTTDTANVTVTVVAVNDAPVVTSDSEVTTQEETTVSIDVLANVQDVDGDSLSITEVSVPAEQGTATIVNGEIEFTPAENFIGNVTISYTVSDGSETATGSAVVVVTNVNDGPVANDDTGSTNEDTAVTLDVLANDTDADGNALTVSGVTIAEGQGSVAIVNNQIVYTPATNFNGTANISYTISDGTTTDTATATVTVVAVNDAPVVTSDTEVTTQEDTTVRIDVLANVQDVDGDSVSITEVSVPAEQGTATIVNGEIEFTPAENFTGNATISYTVSDGTDTATGSAVVVVTNVNDGPVANDYTGSTNEDTAVTLDVLANDTDADGNALTISGVTIAEGQGSVAIVDNQIVYTPATNFNGTANISYTVSDGTTTDTANVTVTVVAVNDAPTVTSDSEVTTQEETTISIDVLANVQDVDDDTVSITEVSVPAEQGTATVVNGEIEFTPAVDFTGNATISYTVSDGSETATGSAVVVVTNVNDGPVANDDTGSTNEDTAVTLDVLANDTDADGNALTISGVTIAEGQGSVAIVDNQIVYTPATNFNGTANISYTISDGTTTDTANVTVTVVAVNDAPTVTSDSEVTTQEETTVSIDVLANVQDVDGDNVSITEVSVPAEQGTATIVNGEIEFTPAENFTGNATISYTVSDGTDTATGSAVVVVTNVNDGPVASDDTGSTNEDTSVTLDVLANDTDADGNALTISGVTIAEGQGSVSIVDNQIVYTPAANFNGTANISYTISDGTTTDTANVTVTVVAVNDAPVVTSDTEVTTQEDTTVRIDVLANVQDVDGDNVSITEVSVPPEQGTATIVNGEIEFTPAENFTGNATISYTVTDGTETATGSAVVVVTNVNDGPVANDDTGSTNEDTAVTLDVLANDTDADGNALTLSGVTIADGQGSVVIVDNQIVYTPAANFNGTANISYTVSDGTTTDTANVTVTVVAVNDAPVVTSDSEVTTQEETTISIDVLANVQDVDGDSVSITEVSVPPEQGTATIVNGEIEFTPAENFIGNATISYTVSDGQADATGSAVVVVTNVNDGPVASDDTGSTNEDTSVTLDVLANDTDADGNALTISGVTIAEGQGSVSIVDNQIVYTPAANFNGTANISYTISDGTTTDTANVTVTVVAVNDAPVVTSDTEVTTQEDTTVRIDVLANVQDVDGDSVSITEVSVPVEQGSVAIVNGEIEFTPVENFTGNATISYTVSDGSETATGSAVVVVTNVNDGPVASDDTGSTNEDTAVTLDVLANDTDADGNALTLSGVTIADGQGSVVIVDNQIVYTPAANFNGTANISYTVSDGTTTDTANVTVTVVAVNDAPVVTSDSEVTTQEETTISIDVLANVQDVDGDSVSITEVSVPAEQGTATIVNGEIEFTPAENFTGNATISYTVSDGTDTATGSAVVVVTNVNDGPVANDDTGSTNEDTAVTLDVLANDTDADGNALTISGVTIAEGQGSVAIVDNQIVYTPAANFNGTANISYTVSDGTTTDTANVTVTVVAVNDAPVVTSDTEVTTQEDTTVRIDVLANVQDVDGDSVSITEVSVPVEQGSVAIVNGEIEFTPVENFTGNATISYTVSDGSETATGSAVVVVTNVNDGPVANDDTGSTNEDTAVTLDVLANDTDADGNALTISGVTIAEGQGSVAIVDNQIVYTPATNFNGTANISYTVSDGTTTDTANVTVTVVAVNDAPTVTSDSEVTTQEETTISIDVLANVQDVDGDTVSITEVSVPAEQGTATVVNGEIEFTPAVDFTGNATISYTVSDGSETATGSAVVVVTNVNDGPVVNDDTGSTNEDTSVTLDVLANDTDADGNALTLSGVSIAEGQGSVSIVDNQIVYTPAANFNGTANISYTISDGTTTDTANVTVTVVAVNDAPVVTSDTEVTTQEDTTVRIDVLANVQDVDGDSVSITEVSVPVEQGSVAIVNGEIEFTPVENFTGNATISYTVSDGSETATGSAVVVVTNVNDGPVASDDTGSTNEDTAVTLDVLANDTDADGNALTISGVTIAEGQGSVAIVDNQIVYTPAANFNGTANISYTVSDGTTTDTANVTVTVVAVNDAPVVTSDSEVTTQEETTISIDVLANVQDVDGDSVSITEVSVPAEQGTATIVDGEIEFTPAVDFTGNVTISYTVSDGQADATGSAVVVVTNVNDGPVANDDTGSTNEDTAVTLDVLANDTDADGNALTISGVTIAEGQGSVAIVDNQIVYTPAANFNGTANISYTVSDGTTTDTANVTVTVVAVNDSPVVTSDSEVTTQEETTVSIDVLANVQDVDGDSVSITEVSVPTEQGTATIVNGEIEFTPAVDFTGNATISYTVSDGADTATGSAVVVVTNVNDGPVASDDTGSTNEDTSVTLDVLANDTDADGNALTISSVTIAEGQGSVSIVDNQIVYTPAANFNGTANISYTISDGTTTDTANVTVTVVAVNDAPVVTSDTEVTTQEDTTVRIDVLANVQDVDGDSVSITEVSVPVEQGSVAIVNGEIEFTPVENFTGNATISYTVSDGSETATGSAVVVVTNVNDGPVASDDTGSTNEDTAVTLDVLANDTDADGNVLTLSAVSIAEGQGSVSIVDNQIVYTPAANFNGTANITYTVSDGTTTDTANVTVTVVAVNDAPTVTSDSEVTTQEETTVSIDVLANVQDVDGDTLTISDASVPPEQGSVAIVNGQLEFTPAADFVGNASISYTISDGTATSSAVATVVVTNVNDGPVASDDTGSTNEDTTVTLDVLANDTDADADADADGNALTLSSVSIAEGQGSVAIVDNQIIYTPATNFNGTANISYTVSDGTTTDTANVTVTVVAANDAPTVTSDSEVTTQEETTISIDVLANVQDVDGDNVSITEVSVPAEQGSVTIVNDQIAFTPAENYNGEVTINYIVSDGTNQVEASTKVIVLSVDDIPVANTDSVEILEDSSVLIDVLANDVDNDGDSLSLTTVFVESNTGEVSIENGQIRYTPTENFNGLAQITYNMTDGTSTVSGTVSVLVQGVNDSVVVNNNEPLVIDQSELITIDITEFVTDPDGNNFEINNVNSGNGIVSGINGSEFSYQSDGVFVGNDIIEIQFTDSDGNEEVVTLTIEVNPPVTVSTVNVLQNSIEAVTETQVLYDQIAEYDPLILEAVNGVNQLGGITDLSGDVSTLTALNTIQSLAGIDTVLNADQDLTSIINTLESEGIIDDVQLLDEILTTLNQGEDINEVIANELDTEEQINEIVTSKLSELSKIIKLLS</sequence>
<protein>
    <submittedName>
        <fullName evidence="4">Tandem-95 repeat protein</fullName>
    </submittedName>
</protein>
<feature type="domain" description="Cadherin-like" evidence="3">
    <location>
        <begin position="4886"/>
        <end position="4975"/>
    </location>
</feature>
<feature type="domain" description="Cadherin-like" evidence="3">
    <location>
        <begin position="6373"/>
        <end position="6460"/>
    </location>
</feature>
<feature type="domain" description="Cadherin-like" evidence="3">
    <location>
        <begin position="5811"/>
        <end position="5900"/>
    </location>
</feature>
<dbReference type="PANTHER" id="PTHR34720">
    <property type="entry name" value="MICROCYSTIN DEPENDENT PROTEIN"/>
    <property type="match status" value="1"/>
</dbReference>
<feature type="domain" description="Cadherin-like" evidence="3">
    <location>
        <begin position="5626"/>
        <end position="5712"/>
    </location>
</feature>
<feature type="domain" description="Cadherin-like" evidence="3">
    <location>
        <begin position="5256"/>
        <end position="5346"/>
    </location>
</feature>
<feature type="domain" description="Cadherin-like" evidence="3">
    <location>
        <begin position="4331"/>
        <end position="4421"/>
    </location>
</feature>
<feature type="domain" description="Cadherin-like" evidence="3">
    <location>
        <begin position="3591"/>
        <end position="3681"/>
    </location>
</feature>
<feature type="domain" description="Cadherin-like" evidence="3">
    <location>
        <begin position="1562"/>
        <end position="1651"/>
    </location>
</feature>
<dbReference type="SMART" id="SM00710">
    <property type="entry name" value="PbH1"/>
    <property type="match status" value="21"/>
</dbReference>
<feature type="domain" description="Cadherin-like" evidence="3">
    <location>
        <begin position="1746"/>
        <end position="1835"/>
    </location>
</feature>
<feature type="domain" description="Cadherin-like" evidence="3">
    <location>
        <begin position="2666"/>
        <end position="2755"/>
    </location>
</feature>
<feature type="domain" description="Cadherin-like" evidence="3">
    <location>
        <begin position="4701"/>
        <end position="4791"/>
    </location>
</feature>
<feature type="region of interest" description="Disordered" evidence="1">
    <location>
        <begin position="40"/>
        <end position="65"/>
    </location>
</feature>
<feature type="domain" description="Cadherin-like" evidence="3">
    <location>
        <begin position="6181"/>
        <end position="6271"/>
    </location>
</feature>
<dbReference type="Gene3D" id="2.60.40.3440">
    <property type="match status" value="9"/>
</dbReference>
<dbReference type="InterPro" id="IPR041690">
    <property type="entry name" value="Cadherin_5"/>
</dbReference>
<feature type="domain" description="Cadherin-like" evidence="3">
    <location>
        <begin position="5904"/>
        <end position="5993"/>
    </location>
</feature>
<feature type="domain" description="Cadherin-like" evidence="3">
    <location>
        <begin position="5534"/>
        <end position="5623"/>
    </location>
</feature>
<feature type="domain" description="Cadherin-like" evidence="3">
    <location>
        <begin position="4054"/>
        <end position="4143"/>
    </location>
</feature>
<evidence type="ECO:0000313" key="4">
    <source>
        <dbReference type="EMBL" id="XDK26084.1"/>
    </source>
</evidence>
<feature type="domain" description="Cadherin-like" evidence="3">
    <location>
        <begin position="4794"/>
        <end position="4883"/>
    </location>
</feature>
<evidence type="ECO:0000259" key="3">
    <source>
        <dbReference type="Pfam" id="PF17892"/>
    </source>
</evidence>
<evidence type="ECO:0000256" key="1">
    <source>
        <dbReference type="SAM" id="MobiDB-lite"/>
    </source>
</evidence>
<feature type="domain" description="Cadherin-like" evidence="3">
    <location>
        <begin position="3315"/>
        <end position="3403"/>
    </location>
</feature>
<feature type="domain" description="Cadherin-like" evidence="3">
    <location>
        <begin position="4239"/>
        <end position="4328"/>
    </location>
</feature>
<dbReference type="RefSeq" id="WP_368643925.1">
    <property type="nucleotide sequence ID" value="NZ_CP162601.1"/>
</dbReference>
<feature type="domain" description="Cadherin-like" evidence="3">
    <location>
        <begin position="3499"/>
        <end position="3588"/>
    </location>
</feature>
<feature type="domain" description="Cadherin-like" evidence="3">
    <location>
        <begin position="2850"/>
        <end position="2939"/>
    </location>
</feature>
<dbReference type="InterPro" id="IPR006626">
    <property type="entry name" value="PbH1"/>
</dbReference>
<feature type="domain" description="Cadherin-like" evidence="3">
    <location>
        <begin position="3776"/>
        <end position="3865"/>
    </location>
</feature>
<feature type="domain" description="Cadherin-like" evidence="3">
    <location>
        <begin position="5996"/>
        <end position="6086"/>
    </location>
</feature>
<feature type="domain" description="Cadherin-like" evidence="3">
    <location>
        <begin position="1103"/>
        <end position="1191"/>
    </location>
</feature>
<feature type="domain" description="Cadherin-like" evidence="3">
    <location>
        <begin position="4424"/>
        <end position="4513"/>
    </location>
</feature>
<feature type="domain" description="Cadherin-like" evidence="3">
    <location>
        <begin position="1378"/>
        <end position="1467"/>
    </location>
</feature>
<feature type="domain" description="DUF4347" evidence="2">
    <location>
        <begin position="82"/>
        <end position="235"/>
    </location>
</feature>
<dbReference type="Gene3D" id="2.60.40.2810">
    <property type="match status" value="50"/>
</dbReference>
<feature type="domain" description="Cadherin-like" evidence="3">
    <location>
        <begin position="3035"/>
        <end position="3124"/>
    </location>
</feature>
<feature type="domain" description="Cadherin-like" evidence="3">
    <location>
        <begin position="5071"/>
        <end position="5161"/>
    </location>
</feature>
<gene>
    <name evidence="4" type="ORF">AB0763_05445</name>
</gene>